<feature type="domain" description="WRKY" evidence="7">
    <location>
        <begin position="125"/>
        <end position="193"/>
    </location>
</feature>
<dbReference type="PANTHER" id="PTHR32096:SF133">
    <property type="entry name" value="WRKY TRANSCRIPTION FACTOR 41-RELATED"/>
    <property type="match status" value="1"/>
</dbReference>
<dbReference type="PROSITE" id="PS50811">
    <property type="entry name" value="WRKY"/>
    <property type="match status" value="1"/>
</dbReference>
<dbReference type="Pfam" id="PF03106">
    <property type="entry name" value="WRKY"/>
    <property type="match status" value="1"/>
</dbReference>
<evidence type="ECO:0000256" key="1">
    <source>
        <dbReference type="ARBA" id="ARBA00004123"/>
    </source>
</evidence>
<protein>
    <recommendedName>
        <fullName evidence="7">WRKY domain-containing protein</fullName>
    </recommendedName>
</protein>
<keyword evidence="5" id="KW-0539">Nucleus</keyword>
<name>A0A484L9F8_9ASTE</name>
<feature type="region of interest" description="Disordered" evidence="6">
    <location>
        <begin position="193"/>
        <end position="214"/>
    </location>
</feature>
<sequence>MENFGGDREGEFRKLISELAEGRDAAAKLQMILNGPPPAHSDHELLLLHNVISSYNKALAMLNYNNPCSESTPPVPPGPAFGTETSSAFTGSPHSEEDSDRGDDGSRKRKAPRWTQKVQACHESGFEGYPDDGYIWRKYGQKDILGTRYPRGYFRCTHRHAQGCLATKQVQRSDEDPNIFNITYCRNHTCNQPQTGGAASHHQLPPQNPAESQLPINPITQLSQQETTHHHENQPLSYHYFHDFPTTTTNATTDHHHRYGFQQHYDPNFGWNASSSRGFGLVEGNQITTTSVSGIFGSTPVSLTSSSYVDQSFPFAAMGLDSNITFEYHGKFDN</sequence>
<gene>
    <name evidence="8" type="ORF">CCAM_LOCUS14808</name>
</gene>
<evidence type="ECO:0000313" key="8">
    <source>
        <dbReference type="EMBL" id="VFQ73032.1"/>
    </source>
</evidence>
<proteinExistence type="predicted"/>
<keyword evidence="2" id="KW-0805">Transcription regulation</keyword>
<organism evidence="8 9">
    <name type="scientific">Cuscuta campestris</name>
    <dbReference type="NCBI Taxonomy" id="132261"/>
    <lineage>
        <taxon>Eukaryota</taxon>
        <taxon>Viridiplantae</taxon>
        <taxon>Streptophyta</taxon>
        <taxon>Embryophyta</taxon>
        <taxon>Tracheophyta</taxon>
        <taxon>Spermatophyta</taxon>
        <taxon>Magnoliopsida</taxon>
        <taxon>eudicotyledons</taxon>
        <taxon>Gunneridae</taxon>
        <taxon>Pentapetalae</taxon>
        <taxon>asterids</taxon>
        <taxon>lamiids</taxon>
        <taxon>Solanales</taxon>
        <taxon>Convolvulaceae</taxon>
        <taxon>Cuscuteae</taxon>
        <taxon>Cuscuta</taxon>
        <taxon>Cuscuta subgen. Grammica</taxon>
        <taxon>Cuscuta sect. Cleistogrammica</taxon>
    </lineage>
</organism>
<dbReference type="EMBL" id="OOIL02001139">
    <property type="protein sequence ID" value="VFQ73032.1"/>
    <property type="molecule type" value="Genomic_DNA"/>
</dbReference>
<feature type="compositionally biased region" description="Polar residues" evidence="6">
    <location>
        <begin position="83"/>
        <end position="93"/>
    </location>
</feature>
<dbReference type="PANTHER" id="PTHR32096">
    <property type="entry name" value="WRKY TRANSCRIPTION FACTOR 30-RELATED-RELATED"/>
    <property type="match status" value="1"/>
</dbReference>
<dbReference type="GO" id="GO:0000976">
    <property type="term" value="F:transcription cis-regulatory region binding"/>
    <property type="evidence" value="ECO:0007669"/>
    <property type="project" value="TreeGrafter"/>
</dbReference>
<dbReference type="GO" id="GO:0005634">
    <property type="term" value="C:nucleus"/>
    <property type="evidence" value="ECO:0007669"/>
    <property type="project" value="UniProtKB-SubCell"/>
</dbReference>
<dbReference type="OrthoDB" id="1888929at2759"/>
<evidence type="ECO:0000256" key="4">
    <source>
        <dbReference type="ARBA" id="ARBA00023163"/>
    </source>
</evidence>
<evidence type="ECO:0000313" key="9">
    <source>
        <dbReference type="Proteomes" id="UP000595140"/>
    </source>
</evidence>
<feature type="region of interest" description="Disordered" evidence="6">
    <location>
        <begin position="68"/>
        <end position="116"/>
    </location>
</feature>
<evidence type="ECO:0000256" key="2">
    <source>
        <dbReference type="ARBA" id="ARBA00023015"/>
    </source>
</evidence>
<dbReference type="AlphaFoldDB" id="A0A484L9F8"/>
<dbReference type="GO" id="GO:0003700">
    <property type="term" value="F:DNA-binding transcription factor activity"/>
    <property type="evidence" value="ECO:0007669"/>
    <property type="project" value="InterPro"/>
</dbReference>
<dbReference type="InterPro" id="IPR036576">
    <property type="entry name" value="WRKY_dom_sf"/>
</dbReference>
<keyword evidence="3" id="KW-0238">DNA-binding</keyword>
<evidence type="ECO:0000256" key="5">
    <source>
        <dbReference type="ARBA" id="ARBA00023242"/>
    </source>
</evidence>
<dbReference type="Gene3D" id="2.20.25.80">
    <property type="entry name" value="WRKY domain"/>
    <property type="match status" value="1"/>
</dbReference>
<dbReference type="SMART" id="SM00774">
    <property type="entry name" value="WRKY"/>
    <property type="match status" value="1"/>
</dbReference>
<keyword evidence="9" id="KW-1185">Reference proteome</keyword>
<evidence type="ECO:0000256" key="3">
    <source>
        <dbReference type="ARBA" id="ARBA00023125"/>
    </source>
</evidence>
<keyword evidence="4" id="KW-0804">Transcription</keyword>
<dbReference type="InterPro" id="IPR003657">
    <property type="entry name" value="WRKY_dom"/>
</dbReference>
<dbReference type="Proteomes" id="UP000595140">
    <property type="component" value="Unassembled WGS sequence"/>
</dbReference>
<evidence type="ECO:0000256" key="6">
    <source>
        <dbReference type="SAM" id="MobiDB-lite"/>
    </source>
</evidence>
<reference evidence="8 9" key="1">
    <citation type="submission" date="2018-04" db="EMBL/GenBank/DDBJ databases">
        <authorList>
            <person name="Vogel A."/>
        </authorList>
    </citation>
    <scope>NUCLEOTIDE SEQUENCE [LARGE SCALE GENOMIC DNA]</scope>
</reference>
<accession>A0A484L9F8</accession>
<dbReference type="InterPro" id="IPR044810">
    <property type="entry name" value="WRKY_plant"/>
</dbReference>
<evidence type="ECO:0000259" key="7">
    <source>
        <dbReference type="PROSITE" id="PS50811"/>
    </source>
</evidence>
<comment type="subcellular location">
    <subcellularLocation>
        <location evidence="1">Nucleus</location>
    </subcellularLocation>
</comment>
<dbReference type="SUPFAM" id="SSF118290">
    <property type="entry name" value="WRKY DNA-binding domain"/>
    <property type="match status" value="1"/>
</dbReference>